<evidence type="ECO:0000256" key="4">
    <source>
        <dbReference type="ARBA" id="ARBA00022777"/>
    </source>
</evidence>
<dbReference type="EMBL" id="VYZV01029590">
    <property type="protein sequence ID" value="NXS72669.1"/>
    <property type="molecule type" value="Genomic_DNA"/>
</dbReference>
<evidence type="ECO:0000313" key="9">
    <source>
        <dbReference type="Proteomes" id="UP000580171"/>
    </source>
</evidence>
<organism evidence="8 9">
    <name type="scientific">Pandion haliaetus</name>
    <name type="common">Osprey</name>
    <name type="synonym">Falco haliaetus</name>
    <dbReference type="NCBI Taxonomy" id="56262"/>
    <lineage>
        <taxon>Eukaryota</taxon>
        <taxon>Metazoa</taxon>
        <taxon>Chordata</taxon>
        <taxon>Craniata</taxon>
        <taxon>Vertebrata</taxon>
        <taxon>Euteleostomi</taxon>
        <taxon>Archelosauria</taxon>
        <taxon>Archosauria</taxon>
        <taxon>Dinosauria</taxon>
        <taxon>Saurischia</taxon>
        <taxon>Theropoda</taxon>
        <taxon>Coelurosauria</taxon>
        <taxon>Aves</taxon>
        <taxon>Neognathae</taxon>
        <taxon>Neoaves</taxon>
        <taxon>Telluraves</taxon>
        <taxon>Accipitrimorphae</taxon>
        <taxon>Accipitriformes</taxon>
        <taxon>Pandionidae</taxon>
        <taxon>Pandion</taxon>
    </lineage>
</organism>
<gene>
    <name evidence="8" type="primary">Camkk2</name>
    <name evidence="8" type="ORF">PANHAL_R05788</name>
</gene>
<proteinExistence type="predicted"/>
<dbReference type="GO" id="GO:0005524">
    <property type="term" value="F:ATP binding"/>
    <property type="evidence" value="ECO:0007669"/>
    <property type="project" value="UniProtKB-KW"/>
</dbReference>
<name>A0A7L2WTB1_PANHA</name>
<keyword evidence="9" id="KW-1185">Reference proteome</keyword>
<dbReference type="PANTHER" id="PTHR43895:SF39">
    <property type="entry name" value="CALCIUM_CALMODULIN-DEPENDENT PROTEIN KINASE KINASE 2"/>
    <property type="match status" value="1"/>
</dbReference>
<dbReference type="AlphaFoldDB" id="A0A7L2WTB1"/>
<dbReference type="Pfam" id="PF00069">
    <property type="entry name" value="Pkinase"/>
    <property type="match status" value="1"/>
</dbReference>
<keyword evidence="5" id="KW-0067">ATP-binding</keyword>
<dbReference type="OrthoDB" id="68483at2759"/>
<dbReference type="FunFam" id="1.10.510.10:FF:000091">
    <property type="entry name" value="Calcium/calmodulin-dependent protein kinase kinase 2 isoform 1"/>
    <property type="match status" value="1"/>
</dbReference>
<dbReference type="PROSITE" id="PS50011">
    <property type="entry name" value="PROTEIN_KINASE_DOM"/>
    <property type="match status" value="1"/>
</dbReference>
<dbReference type="InterPro" id="IPR011009">
    <property type="entry name" value="Kinase-like_dom_sf"/>
</dbReference>
<evidence type="ECO:0000259" key="7">
    <source>
        <dbReference type="PROSITE" id="PS50011"/>
    </source>
</evidence>
<feature type="non-terminal residue" evidence="8">
    <location>
        <position position="1"/>
    </location>
</feature>
<keyword evidence="2" id="KW-0808">Transferase</keyword>
<dbReference type="SUPFAM" id="SSF56112">
    <property type="entry name" value="Protein kinase-like (PK-like)"/>
    <property type="match status" value="1"/>
</dbReference>
<dbReference type="GO" id="GO:0004674">
    <property type="term" value="F:protein serine/threonine kinase activity"/>
    <property type="evidence" value="ECO:0007669"/>
    <property type="project" value="UniProtKB-KW"/>
</dbReference>
<dbReference type="Gene3D" id="1.10.510.10">
    <property type="entry name" value="Transferase(Phosphotransferase) domain 1"/>
    <property type="match status" value="1"/>
</dbReference>
<evidence type="ECO:0000256" key="1">
    <source>
        <dbReference type="ARBA" id="ARBA00022527"/>
    </source>
</evidence>
<dbReference type="GO" id="GO:0061762">
    <property type="term" value="P:CAMKK-AMPK signaling cascade"/>
    <property type="evidence" value="ECO:0007669"/>
    <property type="project" value="TreeGrafter"/>
</dbReference>
<comment type="caution">
    <text evidence="8">The sequence shown here is derived from an EMBL/GenBank/DDBJ whole genome shotgun (WGS) entry which is preliminary data.</text>
</comment>
<protein>
    <submittedName>
        <fullName evidence="8">KKCC2 kinase</fullName>
    </submittedName>
</protein>
<evidence type="ECO:0000256" key="3">
    <source>
        <dbReference type="ARBA" id="ARBA00022741"/>
    </source>
</evidence>
<dbReference type="Gene3D" id="3.30.200.20">
    <property type="entry name" value="Phosphorylase Kinase, domain 1"/>
    <property type="match status" value="1"/>
</dbReference>
<dbReference type="PROSITE" id="PS00108">
    <property type="entry name" value="PROTEIN_KINASE_ST"/>
    <property type="match status" value="1"/>
</dbReference>
<evidence type="ECO:0000256" key="5">
    <source>
        <dbReference type="ARBA" id="ARBA00022840"/>
    </source>
</evidence>
<dbReference type="Proteomes" id="UP000580171">
    <property type="component" value="Unassembled WGS sequence"/>
</dbReference>
<dbReference type="SMART" id="SM00220">
    <property type="entry name" value="S_TKc"/>
    <property type="match status" value="1"/>
</dbReference>
<keyword evidence="3" id="KW-0547">Nucleotide-binding</keyword>
<dbReference type="PANTHER" id="PTHR43895">
    <property type="entry name" value="CALCIUM/CALMODULIN-DEPENDENT PROTEIN KINASE KINASE-RELATED"/>
    <property type="match status" value="1"/>
</dbReference>
<keyword evidence="4 8" id="KW-0418">Kinase</keyword>
<sequence>LNPHRPGMASLIVVTEYDATGSASEEEEMNAAGGEGFGDGREPRAKLHLSGRKLSLQERSQPARSPGTGDGANERFIYPSLPYSPVTSPHSSPRLPRRPTVESNRVSITGLQVRGNRCCSRGSPAPGSYGVVKLAYNEDDNTYYAMKVLSKKKLMRQAGFPRRPPPRGAKAASEGCLQPKGPIEQVYQEIAILKKLDHPNVVKLVEVSTGRPLPKTHPEREGAWMLRGWATRCPVMEIPTLKPLSEDLARFYFQDLIKGIEYLHYQKIIHRDIKPSNLLVGEDGHIKIADFGVSNEFKGADALLTNTVGTPAFMAPETLSETRKIFSGKALDVWAMGITLYCFVFGQCPFMDERILSLHNKIKTQTLEFPDQPEVTDFLKDLITRMLDKNPESRISVPEIKLHPWVTKNGAELLPTEDENCTLVEVTEEEVENSVKHIPSLATVILVKTMIRKRSFGNPFEGSRREERSLSAPGNLLPKQGSEDNLKCNDLPNVGEEELLS</sequence>
<dbReference type="InterPro" id="IPR000719">
    <property type="entry name" value="Prot_kinase_dom"/>
</dbReference>
<feature type="non-terminal residue" evidence="8">
    <location>
        <position position="501"/>
    </location>
</feature>
<feature type="domain" description="Protein kinase" evidence="7">
    <location>
        <begin position="118"/>
        <end position="406"/>
    </location>
</feature>
<evidence type="ECO:0000256" key="2">
    <source>
        <dbReference type="ARBA" id="ARBA00022679"/>
    </source>
</evidence>
<dbReference type="InterPro" id="IPR008271">
    <property type="entry name" value="Ser/Thr_kinase_AS"/>
</dbReference>
<feature type="region of interest" description="Disordered" evidence="6">
    <location>
        <begin position="457"/>
        <end position="501"/>
    </location>
</feature>
<feature type="region of interest" description="Disordered" evidence="6">
    <location>
        <begin position="20"/>
        <end position="102"/>
    </location>
</feature>
<reference evidence="8 9" key="1">
    <citation type="submission" date="2019-09" db="EMBL/GenBank/DDBJ databases">
        <title>Bird 10,000 Genomes (B10K) Project - Family phase.</title>
        <authorList>
            <person name="Zhang G."/>
        </authorList>
    </citation>
    <scope>NUCLEOTIDE SEQUENCE [LARGE SCALE GENOMIC DNA]</scope>
    <source>
        <strain evidence="8">B10K-DU-012-58</strain>
        <tissue evidence="8">Muscle</tissue>
    </source>
</reference>
<evidence type="ECO:0000313" key="8">
    <source>
        <dbReference type="EMBL" id="NXS72669.1"/>
    </source>
</evidence>
<accession>A0A7L2WTB1</accession>
<keyword evidence="1" id="KW-0723">Serine/threonine-protein kinase</keyword>
<evidence type="ECO:0000256" key="6">
    <source>
        <dbReference type="SAM" id="MobiDB-lite"/>
    </source>
</evidence>